<organism evidence="1 2">
    <name type="scientific">Cephalotrichum gorgonifer</name>
    <dbReference type="NCBI Taxonomy" id="2041049"/>
    <lineage>
        <taxon>Eukaryota</taxon>
        <taxon>Fungi</taxon>
        <taxon>Dikarya</taxon>
        <taxon>Ascomycota</taxon>
        <taxon>Pezizomycotina</taxon>
        <taxon>Sordariomycetes</taxon>
        <taxon>Hypocreomycetidae</taxon>
        <taxon>Microascales</taxon>
        <taxon>Microascaceae</taxon>
        <taxon>Cephalotrichum</taxon>
    </lineage>
</organism>
<proteinExistence type="predicted"/>
<reference evidence="1" key="1">
    <citation type="submission" date="2018-03" db="EMBL/GenBank/DDBJ databases">
        <authorList>
            <person name="Guldener U."/>
        </authorList>
    </citation>
    <scope>NUCLEOTIDE SEQUENCE</scope>
</reference>
<gene>
    <name evidence="1" type="ORF">DNG_08593</name>
</gene>
<accession>A0AAE8N5D4</accession>
<protein>
    <submittedName>
        <fullName evidence="1">Uncharacterized protein</fullName>
    </submittedName>
</protein>
<name>A0AAE8N5D4_9PEZI</name>
<dbReference type="EMBL" id="ONZQ02000014">
    <property type="protein sequence ID" value="SPO05904.1"/>
    <property type="molecule type" value="Genomic_DNA"/>
</dbReference>
<evidence type="ECO:0000313" key="1">
    <source>
        <dbReference type="EMBL" id="SPO05904.1"/>
    </source>
</evidence>
<keyword evidence="2" id="KW-1185">Reference proteome</keyword>
<dbReference type="AlphaFoldDB" id="A0AAE8N5D4"/>
<comment type="caution">
    <text evidence="1">The sequence shown here is derived from an EMBL/GenBank/DDBJ whole genome shotgun (WGS) entry which is preliminary data.</text>
</comment>
<dbReference type="Proteomes" id="UP001187682">
    <property type="component" value="Unassembled WGS sequence"/>
</dbReference>
<evidence type="ECO:0000313" key="2">
    <source>
        <dbReference type="Proteomes" id="UP001187682"/>
    </source>
</evidence>
<sequence>MRGGDEAPLFPTETFILKHPKSHYQIPVRSQYVRPRADPENLTP</sequence>